<proteinExistence type="predicted"/>
<reference evidence="2" key="1">
    <citation type="submission" date="2020-11" db="EMBL/GenBank/DDBJ databases">
        <authorList>
            <person name="Tran Van P."/>
        </authorList>
    </citation>
    <scope>NUCLEOTIDE SEQUENCE</scope>
</reference>
<dbReference type="EMBL" id="CAJPEX010003857">
    <property type="protein sequence ID" value="CAG0922606.1"/>
    <property type="molecule type" value="Genomic_DNA"/>
</dbReference>
<evidence type="ECO:0000313" key="3">
    <source>
        <dbReference type="Proteomes" id="UP000678499"/>
    </source>
</evidence>
<protein>
    <submittedName>
        <fullName evidence="2">Uncharacterized protein</fullName>
    </submittedName>
</protein>
<feature type="compositionally biased region" description="Basic and acidic residues" evidence="1">
    <location>
        <begin position="190"/>
        <end position="215"/>
    </location>
</feature>
<feature type="compositionally biased region" description="Polar residues" evidence="1">
    <location>
        <begin position="277"/>
        <end position="292"/>
    </location>
</feature>
<feature type="compositionally biased region" description="Basic and acidic residues" evidence="1">
    <location>
        <begin position="236"/>
        <end position="254"/>
    </location>
</feature>
<feature type="region of interest" description="Disordered" evidence="1">
    <location>
        <begin position="108"/>
        <end position="137"/>
    </location>
</feature>
<feature type="region of interest" description="Disordered" evidence="1">
    <location>
        <begin position="235"/>
        <end position="309"/>
    </location>
</feature>
<feature type="region of interest" description="Disordered" evidence="1">
    <location>
        <begin position="179"/>
        <end position="217"/>
    </location>
</feature>
<feature type="compositionally biased region" description="Acidic residues" evidence="1">
    <location>
        <begin position="255"/>
        <end position="265"/>
    </location>
</feature>
<dbReference type="AlphaFoldDB" id="A0A7R9BYI3"/>
<evidence type="ECO:0000256" key="1">
    <source>
        <dbReference type="SAM" id="MobiDB-lite"/>
    </source>
</evidence>
<name>A0A7R9BYI3_9CRUS</name>
<evidence type="ECO:0000313" key="2">
    <source>
        <dbReference type="EMBL" id="CAD7282454.1"/>
    </source>
</evidence>
<accession>A0A7R9BYI3</accession>
<feature type="compositionally biased region" description="Basic and acidic residues" evidence="1">
    <location>
        <begin position="293"/>
        <end position="309"/>
    </location>
</feature>
<gene>
    <name evidence="2" type="ORF">NMOB1V02_LOCUS10079</name>
</gene>
<dbReference type="EMBL" id="OA885894">
    <property type="protein sequence ID" value="CAD7282454.1"/>
    <property type="molecule type" value="Genomic_DNA"/>
</dbReference>
<dbReference type="Gene3D" id="1.20.1050.10">
    <property type="match status" value="1"/>
</dbReference>
<keyword evidence="3" id="KW-1185">Reference proteome</keyword>
<dbReference type="Proteomes" id="UP000678499">
    <property type="component" value="Unassembled WGS sequence"/>
</dbReference>
<sequence length="511" mass="57494">MPKIEKEIQRAELCEQQMEDLRKAIVELVYKDWVSTEKAQEFLGSKLPEMLKEFSQFLGLYNWMSGDEIKDRSTKTAQFGFKDEDMNIRFPPGSQDSTKMKISKIVGNHVEKAPTAVGSSQTEEEKSREDDDDDESRILTLTGSSAAEEYLEEAMMETMEPNFDFADDDVFLETENCGDTEDINEAAMMKTEKTSRDQKQHNNELTAEDKVEEKSAVAGNNTIIVQEQTAIVQILDQEKQDEGNIDKRENSTAEKDEEENCEEEQLIINSEEKNVANADNQSDMKQGINSDPETLKPDQENLDEKDKKADEIIIPKSEEIEDQDGNKEEGATTQLPPFLTVRRTVHKAWSSRVRPSVAIYESNMRRRCDDDTAEDYKFFRPGSDHAHTHCNPLTGTPVCIDCVPLMASQSTSSASLTEKVDRMNPSLISRSMVFELVHGVEIRIGHGPKSESTRWVMLVQFRNWVLSVGPDQALKPPESKPGVLVTSSMVGPLSGSGSVALTGNFRQDEVK</sequence>
<organism evidence="2">
    <name type="scientific">Notodromas monacha</name>
    <dbReference type="NCBI Taxonomy" id="399045"/>
    <lineage>
        <taxon>Eukaryota</taxon>
        <taxon>Metazoa</taxon>
        <taxon>Ecdysozoa</taxon>
        <taxon>Arthropoda</taxon>
        <taxon>Crustacea</taxon>
        <taxon>Oligostraca</taxon>
        <taxon>Ostracoda</taxon>
        <taxon>Podocopa</taxon>
        <taxon>Podocopida</taxon>
        <taxon>Cypridocopina</taxon>
        <taxon>Cypridoidea</taxon>
        <taxon>Cyprididae</taxon>
        <taxon>Notodromas</taxon>
    </lineage>
</organism>